<dbReference type="HOGENOM" id="CLU_1297449_0_0_2"/>
<dbReference type="Proteomes" id="UP000006101">
    <property type="component" value="Chromosome"/>
</dbReference>
<evidence type="ECO:0000256" key="4">
    <source>
        <dbReference type="ARBA" id="ARBA00022679"/>
    </source>
</evidence>
<keyword evidence="11" id="KW-1185">Reference proteome</keyword>
<dbReference type="STRING" id="1229908.NKOR_00375"/>
<dbReference type="PANTHER" id="PTHR33908">
    <property type="entry name" value="MANNOSYLTRANSFERASE YKCB-RELATED"/>
    <property type="match status" value="1"/>
</dbReference>
<dbReference type="EMBL" id="CP003842">
    <property type="protein sequence ID" value="AFS79997.1"/>
    <property type="molecule type" value="Genomic_DNA"/>
</dbReference>
<proteinExistence type="predicted"/>
<keyword evidence="7 8" id="KW-0472">Membrane</keyword>
<evidence type="ECO:0000256" key="8">
    <source>
        <dbReference type="SAM" id="Phobius"/>
    </source>
</evidence>
<dbReference type="KEGG" id="nkr:NKOR_00375"/>
<protein>
    <recommendedName>
        <fullName evidence="9">Glycosyltransferase RgtA/B/C/D-like domain-containing protein</fullName>
    </recommendedName>
</protein>
<keyword evidence="6 8" id="KW-1133">Transmembrane helix</keyword>
<keyword evidence="5 8" id="KW-0812">Transmembrane</keyword>
<comment type="subcellular location">
    <subcellularLocation>
        <location evidence="1">Cell membrane</location>
        <topology evidence="1">Multi-pass membrane protein</topology>
    </subcellularLocation>
</comment>
<evidence type="ECO:0000313" key="10">
    <source>
        <dbReference type="EMBL" id="AFS79997.1"/>
    </source>
</evidence>
<feature type="transmembrane region" description="Helical" evidence="8">
    <location>
        <begin position="100"/>
        <end position="121"/>
    </location>
</feature>
<sequence length="212" mass="24295">MNSEFNNKTRRPENQKPRILRNTSFLLIGLFVSGLIIRIFYTPFELPLTQDALDYFWYANDVSITGELPRGYNVGNNGWPLFMSVFFSMTNSENFLDYMILQRSLSIIISCLTIPIVFLICKKFFNDKLSLVGAAIFAFEPRIIENSLLGVTEPLYILFAALSVFLILSKKNEFIFLAFICAGIATIVRVEGVFILIGISTWYFLNHKKIIN</sequence>
<dbReference type="InterPro" id="IPR050297">
    <property type="entry name" value="LipidA_mod_glycosyltrf_83"/>
</dbReference>
<dbReference type="Pfam" id="PF13231">
    <property type="entry name" value="PMT_2"/>
    <property type="match status" value="1"/>
</dbReference>
<evidence type="ECO:0000256" key="2">
    <source>
        <dbReference type="ARBA" id="ARBA00022475"/>
    </source>
</evidence>
<feature type="transmembrane region" description="Helical" evidence="8">
    <location>
        <begin position="174"/>
        <end position="205"/>
    </location>
</feature>
<name>K0B4E5_9ARCH</name>
<dbReference type="RefSeq" id="WP_014962388.1">
    <property type="nucleotide sequence ID" value="NC_018655.1"/>
</dbReference>
<dbReference type="PATRIC" id="fig|1229908.8.peg.78"/>
<dbReference type="InterPro" id="IPR038731">
    <property type="entry name" value="RgtA/B/C-like"/>
</dbReference>
<feature type="transmembrane region" description="Helical" evidence="8">
    <location>
        <begin position="148"/>
        <end position="168"/>
    </location>
</feature>
<accession>K0B4E5</accession>
<keyword evidence="4" id="KW-0808">Transferase</keyword>
<evidence type="ECO:0000313" key="11">
    <source>
        <dbReference type="Proteomes" id="UP000006101"/>
    </source>
</evidence>
<feature type="transmembrane region" description="Helical" evidence="8">
    <location>
        <begin position="20"/>
        <end position="41"/>
    </location>
</feature>
<keyword evidence="2" id="KW-1003">Cell membrane</keyword>
<keyword evidence="3" id="KW-0328">Glycosyltransferase</keyword>
<evidence type="ECO:0000259" key="9">
    <source>
        <dbReference type="Pfam" id="PF13231"/>
    </source>
</evidence>
<dbReference type="GO" id="GO:0016763">
    <property type="term" value="F:pentosyltransferase activity"/>
    <property type="evidence" value="ECO:0007669"/>
    <property type="project" value="TreeGrafter"/>
</dbReference>
<evidence type="ECO:0000256" key="6">
    <source>
        <dbReference type="ARBA" id="ARBA00022989"/>
    </source>
</evidence>
<dbReference type="AlphaFoldDB" id="K0B4E5"/>
<feature type="domain" description="Glycosyltransferase RgtA/B/C/D-like" evidence="9">
    <location>
        <begin position="103"/>
        <end position="207"/>
    </location>
</feature>
<evidence type="ECO:0000256" key="5">
    <source>
        <dbReference type="ARBA" id="ARBA00022692"/>
    </source>
</evidence>
<evidence type="ECO:0000256" key="1">
    <source>
        <dbReference type="ARBA" id="ARBA00004651"/>
    </source>
</evidence>
<dbReference type="GO" id="GO:0008610">
    <property type="term" value="P:lipid biosynthetic process"/>
    <property type="evidence" value="ECO:0007669"/>
    <property type="project" value="UniProtKB-ARBA"/>
</dbReference>
<organism evidence="10 11">
    <name type="scientific">Candidatus Nitrosopumilus koreensis AR1</name>
    <dbReference type="NCBI Taxonomy" id="1229908"/>
    <lineage>
        <taxon>Archaea</taxon>
        <taxon>Nitrososphaerota</taxon>
        <taxon>Nitrososphaeria</taxon>
        <taxon>Nitrosopumilales</taxon>
        <taxon>Nitrosopumilaceae</taxon>
        <taxon>Nitrosopumilus</taxon>
    </lineage>
</organism>
<dbReference type="PANTHER" id="PTHR33908:SF11">
    <property type="entry name" value="MEMBRANE PROTEIN"/>
    <property type="match status" value="1"/>
</dbReference>
<dbReference type="GeneID" id="13725528"/>
<dbReference type="GO" id="GO:0005886">
    <property type="term" value="C:plasma membrane"/>
    <property type="evidence" value="ECO:0007669"/>
    <property type="project" value="UniProtKB-SubCell"/>
</dbReference>
<gene>
    <name evidence="10" type="ORF">NKOR_00375</name>
</gene>
<evidence type="ECO:0000256" key="7">
    <source>
        <dbReference type="ARBA" id="ARBA00023136"/>
    </source>
</evidence>
<evidence type="ECO:0000256" key="3">
    <source>
        <dbReference type="ARBA" id="ARBA00022676"/>
    </source>
</evidence>
<reference evidence="10 11" key="1">
    <citation type="journal article" date="2012" name="J. Bacteriol.">
        <title>Draft Genome Sequence of an Ammonia-Oxidizing Archaeon, "Candidatus Nitrosopumilus koreensis" AR1, from Marine Sediment.</title>
        <authorList>
            <person name="Park S.J."/>
            <person name="Kim J.G."/>
            <person name="Jung M.Y."/>
            <person name="Kim S.J."/>
            <person name="Cha I.T."/>
            <person name="Kwon K."/>
            <person name="Lee J.H."/>
            <person name="Rhee S.K."/>
        </authorList>
    </citation>
    <scope>NUCLEOTIDE SEQUENCE [LARGE SCALE GENOMIC DNA]</scope>
    <source>
        <strain evidence="10 11">AR1</strain>
    </source>
</reference>